<feature type="compositionally biased region" description="Polar residues" evidence="1">
    <location>
        <begin position="40"/>
        <end position="54"/>
    </location>
</feature>
<evidence type="ECO:0000313" key="3">
    <source>
        <dbReference type="Proteomes" id="UP001190700"/>
    </source>
</evidence>
<feature type="compositionally biased region" description="Pro residues" evidence="1">
    <location>
        <begin position="17"/>
        <end position="28"/>
    </location>
</feature>
<feature type="compositionally biased region" description="Basic and acidic residues" evidence="1">
    <location>
        <begin position="113"/>
        <end position="129"/>
    </location>
</feature>
<dbReference type="Proteomes" id="UP001190700">
    <property type="component" value="Unassembled WGS sequence"/>
</dbReference>
<dbReference type="AlphaFoldDB" id="A0AAE0C485"/>
<comment type="caution">
    <text evidence="2">The sequence shown here is derived from an EMBL/GenBank/DDBJ whole genome shotgun (WGS) entry which is preliminary data.</text>
</comment>
<protein>
    <submittedName>
        <fullName evidence="2">Uncharacterized protein</fullName>
    </submittedName>
</protein>
<feature type="region of interest" description="Disordered" evidence="1">
    <location>
        <begin position="1"/>
        <end position="129"/>
    </location>
</feature>
<proteinExistence type="predicted"/>
<dbReference type="EMBL" id="LGRX02028874">
    <property type="protein sequence ID" value="KAK3247544.1"/>
    <property type="molecule type" value="Genomic_DNA"/>
</dbReference>
<sequence>MRHPRCNDTVRSKDPTVPAPNLSPPTTPTTPRLGTANPADLTSSARTFRTSSIQRKGVLIFADPKSRGKAHARSLTGERRPPSATKPSSKFRPAAGRECRRQGRAPLGLVDPNKLKERKTPNSKGKEVPDPVLAYSGTLTWLDSPQLWLDAMHTLQWAETGYEEATLTVQTRSGKQRERLFNPR</sequence>
<gene>
    <name evidence="2" type="ORF">CYMTET_42963</name>
</gene>
<accession>A0AAE0C485</accession>
<evidence type="ECO:0000313" key="2">
    <source>
        <dbReference type="EMBL" id="KAK3247544.1"/>
    </source>
</evidence>
<feature type="compositionally biased region" description="Basic and acidic residues" evidence="1">
    <location>
        <begin position="1"/>
        <end position="14"/>
    </location>
</feature>
<evidence type="ECO:0000256" key="1">
    <source>
        <dbReference type="SAM" id="MobiDB-lite"/>
    </source>
</evidence>
<name>A0AAE0C485_9CHLO</name>
<organism evidence="2 3">
    <name type="scientific">Cymbomonas tetramitiformis</name>
    <dbReference type="NCBI Taxonomy" id="36881"/>
    <lineage>
        <taxon>Eukaryota</taxon>
        <taxon>Viridiplantae</taxon>
        <taxon>Chlorophyta</taxon>
        <taxon>Pyramimonadophyceae</taxon>
        <taxon>Pyramimonadales</taxon>
        <taxon>Pyramimonadaceae</taxon>
        <taxon>Cymbomonas</taxon>
    </lineage>
</organism>
<reference evidence="2 3" key="1">
    <citation type="journal article" date="2015" name="Genome Biol. Evol.">
        <title>Comparative Genomics of a Bacterivorous Green Alga Reveals Evolutionary Causalities and Consequences of Phago-Mixotrophic Mode of Nutrition.</title>
        <authorList>
            <person name="Burns J.A."/>
            <person name="Paasch A."/>
            <person name="Narechania A."/>
            <person name="Kim E."/>
        </authorList>
    </citation>
    <scope>NUCLEOTIDE SEQUENCE [LARGE SCALE GENOMIC DNA]</scope>
    <source>
        <strain evidence="2 3">PLY_AMNH</strain>
    </source>
</reference>
<keyword evidence="3" id="KW-1185">Reference proteome</keyword>